<feature type="domain" description="CusB-like beta-barrel" evidence="3">
    <location>
        <begin position="203"/>
        <end position="273"/>
    </location>
</feature>
<dbReference type="Gene3D" id="1.10.287.470">
    <property type="entry name" value="Helix hairpin bin"/>
    <property type="match status" value="1"/>
</dbReference>
<dbReference type="STRING" id="1190603.A1OO_16295"/>
<dbReference type="Proteomes" id="UP000235387">
    <property type="component" value="Unassembled WGS sequence"/>
</dbReference>
<dbReference type="AlphaFoldDB" id="A0A2N7L7T6"/>
<reference evidence="5" key="1">
    <citation type="submission" date="2016-07" db="EMBL/GenBank/DDBJ databases">
        <title>Nontailed viruses are major unrecognized killers of bacteria in the ocean.</title>
        <authorList>
            <person name="Kauffman K."/>
            <person name="Hussain F."/>
            <person name="Yang J."/>
            <person name="Arevalo P."/>
            <person name="Brown J."/>
            <person name="Cutler M."/>
            <person name="Kelly L."/>
            <person name="Polz M.F."/>
        </authorList>
    </citation>
    <scope>NUCLEOTIDE SEQUENCE [LARGE SCALE GENOMIC DNA]</scope>
    <source>
        <strain evidence="5">10N.261.45.A10</strain>
    </source>
</reference>
<organism evidence="4 5">
    <name type="scientific">Enterovibrio norvegicus</name>
    <dbReference type="NCBI Taxonomy" id="188144"/>
    <lineage>
        <taxon>Bacteria</taxon>
        <taxon>Pseudomonadati</taxon>
        <taxon>Pseudomonadota</taxon>
        <taxon>Gammaproteobacteria</taxon>
        <taxon>Vibrionales</taxon>
        <taxon>Vibrionaceae</taxon>
        <taxon>Enterovibrio</taxon>
    </lineage>
</organism>
<dbReference type="Gene3D" id="2.40.420.20">
    <property type="match status" value="1"/>
</dbReference>
<dbReference type="EMBL" id="MDAL01000034">
    <property type="protein sequence ID" value="PMN90188.1"/>
    <property type="molecule type" value="Genomic_DNA"/>
</dbReference>
<evidence type="ECO:0000259" key="3">
    <source>
        <dbReference type="Pfam" id="PF25954"/>
    </source>
</evidence>
<dbReference type="FunFam" id="2.40.30.170:FF:000010">
    <property type="entry name" value="Efflux RND transporter periplasmic adaptor subunit"/>
    <property type="match status" value="1"/>
</dbReference>
<dbReference type="PANTHER" id="PTHR30469:SF11">
    <property type="entry name" value="BLL4320 PROTEIN"/>
    <property type="match status" value="1"/>
</dbReference>
<dbReference type="Pfam" id="PF25954">
    <property type="entry name" value="Beta-barrel_RND_2"/>
    <property type="match status" value="1"/>
</dbReference>
<feature type="domain" description="Multidrug resistance protein MdtA-like barrel-sandwich hybrid" evidence="2">
    <location>
        <begin position="70"/>
        <end position="189"/>
    </location>
</feature>
<dbReference type="PANTHER" id="PTHR30469">
    <property type="entry name" value="MULTIDRUG RESISTANCE PROTEIN MDTA"/>
    <property type="match status" value="1"/>
</dbReference>
<dbReference type="Pfam" id="PF25917">
    <property type="entry name" value="BSH_RND"/>
    <property type="match status" value="1"/>
</dbReference>
<dbReference type="InterPro" id="IPR006143">
    <property type="entry name" value="RND_pump_MFP"/>
</dbReference>
<dbReference type="NCBIfam" id="TIGR01730">
    <property type="entry name" value="RND_mfp"/>
    <property type="match status" value="1"/>
</dbReference>
<gene>
    <name evidence="4" type="ORF">BCT23_20500</name>
</gene>
<dbReference type="SUPFAM" id="SSF111369">
    <property type="entry name" value="HlyD-like secretion proteins"/>
    <property type="match status" value="1"/>
</dbReference>
<evidence type="ECO:0000259" key="2">
    <source>
        <dbReference type="Pfam" id="PF25917"/>
    </source>
</evidence>
<proteinExistence type="inferred from homology"/>
<comment type="similarity">
    <text evidence="1">Belongs to the membrane fusion protein (MFP) (TC 8.A.1) family.</text>
</comment>
<dbReference type="Gene3D" id="2.40.30.170">
    <property type="match status" value="1"/>
</dbReference>
<name>A0A2N7L7T6_9GAMM</name>
<evidence type="ECO:0000313" key="4">
    <source>
        <dbReference type="EMBL" id="PMN90188.1"/>
    </source>
</evidence>
<dbReference type="RefSeq" id="WP_199181439.1">
    <property type="nucleotide sequence ID" value="NZ_JBFRLP010000040.1"/>
</dbReference>
<dbReference type="Gene3D" id="2.40.50.100">
    <property type="match status" value="1"/>
</dbReference>
<comment type="caution">
    <text evidence="4">The sequence shown here is derived from an EMBL/GenBank/DDBJ whole genome shotgun (WGS) entry which is preliminary data.</text>
</comment>
<sequence length="367" mass="39820">MNKWVLGMLVVVVLAFGTVIGFNLFVNNKIKNTLANLPEPVYPVTIETLTPTVWPQNISAIGFIEPNQGVNISNEVAGIVTGINFENGQSVEKGTVLVNLDASVQAADLKAQQVQLPSVRDDYNRLVKLYKERSVSEQSVEAAQSKYEALLASIESLQATIALREIKAPFNGLLGIRNVNLGQYASVGSDIVRLDDLSVMRVRFSVPQSELGKISIDQPISLTVEAYPDRTYEGKINAIEPVVNAQTGLVAIQAELPNEDRSLRGGMFADVAVALTDLDKQFVVPQTAIVFALYGNSVYVTEKKDDETRVRQVTVEVVARNGNNALVSGALKFNEDVVTTGILNLGNNTKVKIVPNPISVPDSMPQL</sequence>
<dbReference type="GO" id="GO:0015562">
    <property type="term" value="F:efflux transmembrane transporter activity"/>
    <property type="evidence" value="ECO:0007669"/>
    <property type="project" value="TreeGrafter"/>
</dbReference>
<dbReference type="InterPro" id="IPR058792">
    <property type="entry name" value="Beta-barrel_RND_2"/>
</dbReference>
<evidence type="ECO:0000256" key="1">
    <source>
        <dbReference type="ARBA" id="ARBA00009477"/>
    </source>
</evidence>
<dbReference type="GO" id="GO:1990281">
    <property type="term" value="C:efflux pump complex"/>
    <property type="evidence" value="ECO:0007669"/>
    <property type="project" value="TreeGrafter"/>
</dbReference>
<dbReference type="InterPro" id="IPR058625">
    <property type="entry name" value="MdtA-like_BSH"/>
</dbReference>
<accession>A0A2N7L7T6</accession>
<protein>
    <submittedName>
        <fullName evidence="4">Efflux transporter periplasmic adaptor subunit</fullName>
    </submittedName>
</protein>
<evidence type="ECO:0000313" key="5">
    <source>
        <dbReference type="Proteomes" id="UP000235387"/>
    </source>
</evidence>